<comment type="caution">
    <text evidence="3">The sequence shown here is derived from an EMBL/GenBank/DDBJ whole genome shotgun (WGS) entry which is preliminary data.</text>
</comment>
<accession>A0ABV8UFF5</accession>
<dbReference type="InterPro" id="IPR051690">
    <property type="entry name" value="PseI-like"/>
</dbReference>
<dbReference type="InterPro" id="IPR013785">
    <property type="entry name" value="Aldolase_TIM"/>
</dbReference>
<feature type="compositionally biased region" description="Basic and acidic residues" evidence="1">
    <location>
        <begin position="240"/>
        <end position="254"/>
    </location>
</feature>
<name>A0ABV8UFF5_9PROT</name>
<reference evidence="4" key="1">
    <citation type="journal article" date="2019" name="Int. J. Syst. Evol. Microbiol.">
        <title>The Global Catalogue of Microorganisms (GCM) 10K type strain sequencing project: providing services to taxonomists for standard genome sequencing and annotation.</title>
        <authorList>
            <consortium name="The Broad Institute Genomics Platform"/>
            <consortium name="The Broad Institute Genome Sequencing Center for Infectious Disease"/>
            <person name="Wu L."/>
            <person name="Ma J."/>
        </authorList>
    </citation>
    <scope>NUCLEOTIDE SEQUENCE [LARGE SCALE GENOMIC DNA]</scope>
    <source>
        <strain evidence="4">CGMCC 1.15304</strain>
    </source>
</reference>
<evidence type="ECO:0000313" key="4">
    <source>
        <dbReference type="Proteomes" id="UP001595776"/>
    </source>
</evidence>
<dbReference type="Proteomes" id="UP001595776">
    <property type="component" value="Unassembled WGS sequence"/>
</dbReference>
<dbReference type="SUPFAM" id="SSF51569">
    <property type="entry name" value="Aldolase"/>
    <property type="match status" value="1"/>
</dbReference>
<keyword evidence="4" id="KW-1185">Reference proteome</keyword>
<protein>
    <submittedName>
        <fullName evidence="3">N-acetylneuraminate synthase family protein</fullName>
    </submittedName>
</protein>
<gene>
    <name evidence="3" type="ORF">ACFO5Q_17570</name>
</gene>
<sequence>MDFIDVSADIGCDAVKFQLFRIDELFAPEILKCSEEHRRRKHWELPVEFLKPLAERSHKKGMQFSCTPFYLEAVEEMLPYVDFYKIASYEMPWDDLIRACAQTGKPLVMSTGMAYLAEVAHAVEVFEQAGGRDLTLLHCISGYPTPLEQCNLSAIATLRDAFGCKVGWSDHSRNPLVVSRAIEKWGASVIEFHLDIDGAGAEYETGHCWLPEEIAPVIAFHRQGTLIDGSGEKAPTAAEIEDRPWRASPDDGLRPNKSVRAQWASKS</sequence>
<proteinExistence type="predicted"/>
<dbReference type="PANTHER" id="PTHR42966">
    <property type="entry name" value="N-ACETYLNEURAMINATE SYNTHASE"/>
    <property type="match status" value="1"/>
</dbReference>
<dbReference type="PANTHER" id="PTHR42966:SF1">
    <property type="entry name" value="SIALIC ACID SYNTHASE"/>
    <property type="match status" value="1"/>
</dbReference>
<organism evidence="3 4">
    <name type="scientific">Kordiimonas lipolytica</name>
    <dbReference type="NCBI Taxonomy" id="1662421"/>
    <lineage>
        <taxon>Bacteria</taxon>
        <taxon>Pseudomonadati</taxon>
        <taxon>Pseudomonadota</taxon>
        <taxon>Alphaproteobacteria</taxon>
        <taxon>Kordiimonadales</taxon>
        <taxon>Kordiimonadaceae</taxon>
        <taxon>Kordiimonas</taxon>
    </lineage>
</organism>
<evidence type="ECO:0000259" key="2">
    <source>
        <dbReference type="Pfam" id="PF03102"/>
    </source>
</evidence>
<dbReference type="EMBL" id="JBHSCR010000035">
    <property type="protein sequence ID" value="MFC4349664.1"/>
    <property type="molecule type" value="Genomic_DNA"/>
</dbReference>
<evidence type="ECO:0000313" key="3">
    <source>
        <dbReference type="EMBL" id="MFC4349664.1"/>
    </source>
</evidence>
<dbReference type="Pfam" id="PF03102">
    <property type="entry name" value="NeuB"/>
    <property type="match status" value="1"/>
</dbReference>
<dbReference type="Gene3D" id="3.20.20.70">
    <property type="entry name" value="Aldolase class I"/>
    <property type="match status" value="1"/>
</dbReference>
<feature type="domain" description="PseI/NeuA/B-like" evidence="2">
    <location>
        <begin position="4"/>
        <end position="232"/>
    </location>
</feature>
<feature type="region of interest" description="Disordered" evidence="1">
    <location>
        <begin position="229"/>
        <end position="267"/>
    </location>
</feature>
<evidence type="ECO:0000256" key="1">
    <source>
        <dbReference type="SAM" id="MobiDB-lite"/>
    </source>
</evidence>
<dbReference type="RefSeq" id="WP_156431886.1">
    <property type="nucleotide sequence ID" value="NZ_JBHSCR010000035.1"/>
</dbReference>
<dbReference type="InterPro" id="IPR013132">
    <property type="entry name" value="PseI/NeuA/B-like_N"/>
</dbReference>